<dbReference type="GO" id="GO:0004673">
    <property type="term" value="F:protein histidine kinase activity"/>
    <property type="evidence" value="ECO:0007669"/>
    <property type="project" value="UniProtKB-EC"/>
</dbReference>
<dbReference type="InterPro" id="IPR005467">
    <property type="entry name" value="His_kinase_dom"/>
</dbReference>
<dbReference type="OrthoDB" id="9146564at2"/>
<dbReference type="Gene3D" id="1.10.287.130">
    <property type="match status" value="1"/>
</dbReference>
<keyword evidence="6" id="KW-1185">Reference proteome</keyword>
<proteinExistence type="predicted"/>
<dbReference type="PROSITE" id="PS50113">
    <property type="entry name" value="PAC"/>
    <property type="match status" value="1"/>
</dbReference>
<dbReference type="InterPro" id="IPR003594">
    <property type="entry name" value="HATPase_dom"/>
</dbReference>
<accession>A0A410GFK5</accession>
<dbReference type="PANTHER" id="PTHR43065:SF49">
    <property type="entry name" value="HISTIDINE KINASE"/>
    <property type="match status" value="1"/>
</dbReference>
<dbReference type="InterPro" id="IPR035965">
    <property type="entry name" value="PAS-like_dom_sf"/>
</dbReference>
<dbReference type="PANTHER" id="PTHR43065">
    <property type="entry name" value="SENSOR HISTIDINE KINASE"/>
    <property type="match status" value="1"/>
</dbReference>
<gene>
    <name evidence="5" type="ORF">CKA81_15390</name>
</gene>
<organism evidence="5 6">
    <name type="scientific">Pollutimonas thiosulfatoxidans</name>
    <dbReference type="NCBI Taxonomy" id="2028345"/>
    <lineage>
        <taxon>Bacteria</taxon>
        <taxon>Pseudomonadati</taxon>
        <taxon>Pseudomonadota</taxon>
        <taxon>Betaproteobacteria</taxon>
        <taxon>Burkholderiales</taxon>
        <taxon>Alcaligenaceae</taxon>
        <taxon>Pollutimonas</taxon>
    </lineage>
</organism>
<dbReference type="SUPFAM" id="SSF55785">
    <property type="entry name" value="PYP-like sensor domain (PAS domain)"/>
    <property type="match status" value="1"/>
</dbReference>
<dbReference type="Gene3D" id="3.30.450.20">
    <property type="entry name" value="PAS domain"/>
    <property type="match status" value="1"/>
</dbReference>
<evidence type="ECO:0000259" key="4">
    <source>
        <dbReference type="PROSITE" id="PS50113"/>
    </source>
</evidence>
<feature type="domain" description="Histidine kinase" evidence="3">
    <location>
        <begin position="149"/>
        <end position="371"/>
    </location>
</feature>
<dbReference type="Gene3D" id="3.30.565.10">
    <property type="entry name" value="Histidine kinase-like ATPase, C-terminal domain"/>
    <property type="match status" value="1"/>
</dbReference>
<dbReference type="Pfam" id="PF08447">
    <property type="entry name" value="PAS_3"/>
    <property type="match status" value="1"/>
</dbReference>
<dbReference type="InterPro" id="IPR004358">
    <property type="entry name" value="Sig_transdc_His_kin-like_C"/>
</dbReference>
<dbReference type="EMBL" id="CP022987">
    <property type="protein sequence ID" value="QAA95087.1"/>
    <property type="molecule type" value="Genomic_DNA"/>
</dbReference>
<evidence type="ECO:0000313" key="6">
    <source>
        <dbReference type="Proteomes" id="UP000283474"/>
    </source>
</evidence>
<dbReference type="PROSITE" id="PS50109">
    <property type="entry name" value="HIS_KIN"/>
    <property type="match status" value="1"/>
</dbReference>
<name>A0A410GFK5_9BURK</name>
<dbReference type="AlphaFoldDB" id="A0A410GFK5"/>
<evidence type="ECO:0000256" key="1">
    <source>
        <dbReference type="ARBA" id="ARBA00000085"/>
    </source>
</evidence>
<evidence type="ECO:0000313" key="5">
    <source>
        <dbReference type="EMBL" id="QAA95087.1"/>
    </source>
</evidence>
<dbReference type="EC" id="2.7.13.3" evidence="2"/>
<dbReference type="PRINTS" id="PR00344">
    <property type="entry name" value="BCTRLSENSOR"/>
</dbReference>
<dbReference type="InterPro" id="IPR013655">
    <property type="entry name" value="PAS_fold_3"/>
</dbReference>
<reference evidence="5 6" key="1">
    <citation type="submission" date="2017-08" db="EMBL/GenBank/DDBJ databases">
        <authorList>
            <person name="Park S.-J."/>
            <person name="Kim H."/>
        </authorList>
    </citation>
    <scope>NUCLEOTIDE SEQUENCE [LARGE SCALE GENOMIC DNA]</scope>
    <source>
        <strain evidence="6">ye3</strain>
    </source>
</reference>
<evidence type="ECO:0000256" key="2">
    <source>
        <dbReference type="ARBA" id="ARBA00012438"/>
    </source>
</evidence>
<evidence type="ECO:0000259" key="3">
    <source>
        <dbReference type="PROSITE" id="PS50109"/>
    </source>
</evidence>
<dbReference type="RefSeq" id="WP_128356076.1">
    <property type="nucleotide sequence ID" value="NZ_CP022987.1"/>
</dbReference>
<dbReference type="SUPFAM" id="SSF55874">
    <property type="entry name" value="ATPase domain of HSP90 chaperone/DNA topoisomerase II/histidine kinase"/>
    <property type="match status" value="1"/>
</dbReference>
<dbReference type="KEGG" id="pus:CKA81_15390"/>
<feature type="domain" description="PAC" evidence="4">
    <location>
        <begin position="84"/>
        <end position="136"/>
    </location>
</feature>
<dbReference type="Pfam" id="PF02518">
    <property type="entry name" value="HATPase_c"/>
    <property type="match status" value="1"/>
</dbReference>
<dbReference type="Proteomes" id="UP000283474">
    <property type="component" value="Chromosome"/>
</dbReference>
<dbReference type="InterPro" id="IPR000700">
    <property type="entry name" value="PAS-assoc_C"/>
</dbReference>
<dbReference type="SMART" id="SM00387">
    <property type="entry name" value="HATPase_c"/>
    <property type="match status" value="1"/>
</dbReference>
<dbReference type="InterPro" id="IPR036890">
    <property type="entry name" value="HATPase_C_sf"/>
</dbReference>
<sequence>MSILRSLPEQVDFEAPALAAAGLGQWEIDLSSDSARCSPRAEALLGLAQGPSPRTLSSLLDAFIPEDRSAIAAAFSMVRSTGCLQFERRIRHAIDGTIRWLHVKGGLSEDASAPARLMGIVADVTEWRSHQERRHQSESMAAISHVCGRIAHDYNNFLMAVGTNLEMYEEQVTGSERARRFYDAAQDGLQRGARFNESLMSLAGRHQLHLAPVRVDALLLALEPALRTQMEATINIELLRPSGPLICTTDARQLEAAIQQLATNAQDAMPGGGTLRLSLKERVFDDREAATYGVAPGPFGVIAVDDTGIGIDADGIAHVVEPFFTTKAARRAKGLGLSLAYMLARRSGGFIDIASRLGQGTSVQIYLPHII</sequence>
<protein>
    <recommendedName>
        <fullName evidence="2">histidine kinase</fullName>
        <ecNumber evidence="2">2.7.13.3</ecNumber>
    </recommendedName>
</protein>
<dbReference type="Gene3D" id="2.10.70.100">
    <property type="match status" value="1"/>
</dbReference>
<comment type="catalytic activity">
    <reaction evidence="1">
        <text>ATP + protein L-histidine = ADP + protein N-phospho-L-histidine.</text>
        <dbReference type="EC" id="2.7.13.3"/>
    </reaction>
</comment>